<dbReference type="OrthoDB" id="3523179at2"/>
<dbReference type="SUPFAM" id="SSF53067">
    <property type="entry name" value="Actin-like ATPase domain"/>
    <property type="match status" value="1"/>
</dbReference>
<dbReference type="Gene3D" id="1.10.10.10">
    <property type="entry name" value="Winged helix-like DNA-binding domain superfamily/Winged helix DNA-binding domain"/>
    <property type="match status" value="1"/>
</dbReference>
<proteinExistence type="inferred from homology"/>
<comment type="caution">
    <text evidence="2">The sequence shown here is derived from an EMBL/GenBank/DDBJ whole genome shotgun (WGS) entry which is preliminary data.</text>
</comment>
<evidence type="ECO:0000256" key="1">
    <source>
        <dbReference type="ARBA" id="ARBA00006479"/>
    </source>
</evidence>
<name>A0A4R6JMN1_9ACTN</name>
<dbReference type="Proteomes" id="UP000294901">
    <property type="component" value="Unassembled WGS sequence"/>
</dbReference>
<keyword evidence="3" id="KW-1185">Reference proteome</keyword>
<dbReference type="InterPro" id="IPR036388">
    <property type="entry name" value="WH-like_DNA-bd_sf"/>
</dbReference>
<dbReference type="GO" id="GO:0003677">
    <property type="term" value="F:DNA binding"/>
    <property type="evidence" value="ECO:0007669"/>
    <property type="project" value="UniProtKB-KW"/>
</dbReference>
<accession>A0A4R6JMN1</accession>
<gene>
    <name evidence="2" type="ORF">C8E87_0725</name>
</gene>
<protein>
    <submittedName>
        <fullName evidence="2">Winged helix-turn-helix DNA-binding protein</fullName>
    </submittedName>
</protein>
<evidence type="ECO:0000313" key="2">
    <source>
        <dbReference type="EMBL" id="TDO37127.1"/>
    </source>
</evidence>
<dbReference type="InterPro" id="IPR043129">
    <property type="entry name" value="ATPase_NBD"/>
</dbReference>
<dbReference type="EMBL" id="SNWR01000001">
    <property type="protein sequence ID" value="TDO37127.1"/>
    <property type="molecule type" value="Genomic_DNA"/>
</dbReference>
<dbReference type="Gene3D" id="3.30.420.40">
    <property type="match status" value="2"/>
</dbReference>
<keyword evidence="2" id="KW-0238">DNA-binding</keyword>
<comment type="similarity">
    <text evidence="1">Belongs to the ROK (NagC/XylR) family.</text>
</comment>
<organism evidence="2 3">
    <name type="scientific">Paractinoplanes brasiliensis</name>
    <dbReference type="NCBI Taxonomy" id="52695"/>
    <lineage>
        <taxon>Bacteria</taxon>
        <taxon>Bacillati</taxon>
        <taxon>Actinomycetota</taxon>
        <taxon>Actinomycetes</taxon>
        <taxon>Micromonosporales</taxon>
        <taxon>Micromonosporaceae</taxon>
        <taxon>Paractinoplanes</taxon>
    </lineage>
</organism>
<reference evidence="2 3" key="1">
    <citation type="submission" date="2019-03" db="EMBL/GenBank/DDBJ databases">
        <title>Sequencing the genomes of 1000 actinobacteria strains.</title>
        <authorList>
            <person name="Klenk H.-P."/>
        </authorList>
    </citation>
    <scope>NUCLEOTIDE SEQUENCE [LARGE SCALE GENOMIC DNA]</scope>
    <source>
        <strain evidence="2 3">DSM 43805</strain>
    </source>
</reference>
<dbReference type="InterPro" id="IPR036390">
    <property type="entry name" value="WH_DNA-bd_sf"/>
</dbReference>
<sequence>MSIIRETPHRRWSGIVTRLRQLNVEAVLGTLIDNGPSTATEIAQLTTMSLATVNRMLQELVAGDVVSELPGRYGRRGQRARMYSLRLERLTVAAVVHQPGSLTVIRSGPRAFEPPVTVPQDDRPGPDRMAEALGAAEVLPGDVTCLVAGTVWEGDSAPAAQAARLAADLSGRFGCPVVAQSTVNLAAVAEARLGRARGVEEFLMVTDDGMALVVGGEPRPGAHGAAGSLLTLGNSVLDRSREPAAIPAIVATCLVTDPELVVLDEGRNQVRSPAGELRAALADVMATAPRVEESRLGRLAPALGAVEVARELAFAALLAANSGPRGLS</sequence>
<dbReference type="AlphaFoldDB" id="A0A4R6JMN1"/>
<dbReference type="Pfam" id="PF00480">
    <property type="entry name" value="ROK"/>
    <property type="match status" value="1"/>
</dbReference>
<dbReference type="RefSeq" id="WP_133871797.1">
    <property type="nucleotide sequence ID" value="NZ_BOMD01000100.1"/>
</dbReference>
<dbReference type="CDD" id="cd23763">
    <property type="entry name" value="ASKHA_ATPase_ROK"/>
    <property type="match status" value="1"/>
</dbReference>
<evidence type="ECO:0000313" key="3">
    <source>
        <dbReference type="Proteomes" id="UP000294901"/>
    </source>
</evidence>
<dbReference type="InterPro" id="IPR000600">
    <property type="entry name" value="ROK"/>
</dbReference>
<dbReference type="SUPFAM" id="SSF46785">
    <property type="entry name" value="Winged helix' DNA-binding domain"/>
    <property type="match status" value="1"/>
</dbReference>